<name>A0A401TN32_CHIPU</name>
<keyword evidence="2" id="KW-1185">Reference proteome</keyword>
<dbReference type="Proteomes" id="UP000287033">
    <property type="component" value="Unassembled WGS sequence"/>
</dbReference>
<accession>A0A401TN32</accession>
<proteinExistence type="predicted"/>
<organism evidence="1 2">
    <name type="scientific">Chiloscyllium punctatum</name>
    <name type="common">Brownbanded bambooshark</name>
    <name type="synonym">Hemiscyllium punctatum</name>
    <dbReference type="NCBI Taxonomy" id="137246"/>
    <lineage>
        <taxon>Eukaryota</taxon>
        <taxon>Metazoa</taxon>
        <taxon>Chordata</taxon>
        <taxon>Craniata</taxon>
        <taxon>Vertebrata</taxon>
        <taxon>Chondrichthyes</taxon>
        <taxon>Elasmobranchii</taxon>
        <taxon>Galeomorphii</taxon>
        <taxon>Galeoidea</taxon>
        <taxon>Orectolobiformes</taxon>
        <taxon>Hemiscylliidae</taxon>
        <taxon>Chiloscyllium</taxon>
    </lineage>
</organism>
<comment type="caution">
    <text evidence="1">The sequence shown here is derived from an EMBL/GenBank/DDBJ whole genome shotgun (WGS) entry which is preliminary data.</text>
</comment>
<evidence type="ECO:0000313" key="2">
    <source>
        <dbReference type="Proteomes" id="UP000287033"/>
    </source>
</evidence>
<reference evidence="1 2" key="1">
    <citation type="journal article" date="2018" name="Nat. Ecol. Evol.">
        <title>Shark genomes provide insights into elasmobranch evolution and the origin of vertebrates.</title>
        <authorList>
            <person name="Hara Y"/>
            <person name="Yamaguchi K"/>
            <person name="Onimaru K"/>
            <person name="Kadota M"/>
            <person name="Koyanagi M"/>
            <person name="Keeley SD"/>
            <person name="Tatsumi K"/>
            <person name="Tanaka K"/>
            <person name="Motone F"/>
            <person name="Kageyama Y"/>
            <person name="Nozu R"/>
            <person name="Adachi N"/>
            <person name="Nishimura O"/>
            <person name="Nakagawa R"/>
            <person name="Tanegashima C"/>
            <person name="Kiyatake I"/>
            <person name="Matsumoto R"/>
            <person name="Murakumo K"/>
            <person name="Nishida K"/>
            <person name="Terakita A"/>
            <person name="Kuratani S"/>
            <person name="Sato K"/>
            <person name="Hyodo S Kuraku.S."/>
        </authorList>
    </citation>
    <scope>NUCLEOTIDE SEQUENCE [LARGE SCALE GENOMIC DNA]</scope>
</reference>
<sequence length="121" mass="12816">MDPLPFPHPLPHRCRCTRSAVPSKDPTSDVYAVNSAVCADLHHQETAVNPPPMSAGARTGMDVQPAEDITGRTDPPAGLGPARVVLHLPPDDLVPRTVVIDRRDGGHLVGAEDIIASVHSN</sequence>
<gene>
    <name evidence="1" type="ORF">chiPu_0028236</name>
</gene>
<dbReference type="AlphaFoldDB" id="A0A401TN32"/>
<evidence type="ECO:0000313" key="1">
    <source>
        <dbReference type="EMBL" id="GCC44045.1"/>
    </source>
</evidence>
<protein>
    <submittedName>
        <fullName evidence="1">Uncharacterized protein</fullName>
    </submittedName>
</protein>
<dbReference type="EMBL" id="BEZZ01126689">
    <property type="protein sequence ID" value="GCC44045.1"/>
    <property type="molecule type" value="Genomic_DNA"/>
</dbReference>